<reference evidence="1" key="2">
    <citation type="journal article" date="2015" name="Fish Shellfish Immunol.">
        <title>Early steps in the European eel (Anguilla anguilla)-Vibrio vulnificus interaction in the gills: Role of the RtxA13 toxin.</title>
        <authorList>
            <person name="Callol A."/>
            <person name="Pajuelo D."/>
            <person name="Ebbesson L."/>
            <person name="Teles M."/>
            <person name="MacKenzie S."/>
            <person name="Amaro C."/>
        </authorList>
    </citation>
    <scope>NUCLEOTIDE SEQUENCE</scope>
</reference>
<protein>
    <submittedName>
        <fullName evidence="1">Uncharacterized protein</fullName>
    </submittedName>
</protein>
<accession>A0A0E9QS83</accession>
<evidence type="ECO:0000313" key="1">
    <source>
        <dbReference type="EMBL" id="JAH19796.1"/>
    </source>
</evidence>
<dbReference type="AlphaFoldDB" id="A0A0E9QS83"/>
<dbReference type="EMBL" id="GBXM01088781">
    <property type="protein sequence ID" value="JAH19796.1"/>
    <property type="molecule type" value="Transcribed_RNA"/>
</dbReference>
<proteinExistence type="predicted"/>
<sequence length="26" mass="3038">MPLYIMLTKCQTLMGFSSFRQIFGHS</sequence>
<name>A0A0E9QS83_ANGAN</name>
<reference evidence="1" key="1">
    <citation type="submission" date="2014-11" db="EMBL/GenBank/DDBJ databases">
        <authorList>
            <person name="Amaro Gonzalez C."/>
        </authorList>
    </citation>
    <scope>NUCLEOTIDE SEQUENCE</scope>
</reference>
<organism evidence="1">
    <name type="scientific">Anguilla anguilla</name>
    <name type="common">European freshwater eel</name>
    <name type="synonym">Muraena anguilla</name>
    <dbReference type="NCBI Taxonomy" id="7936"/>
    <lineage>
        <taxon>Eukaryota</taxon>
        <taxon>Metazoa</taxon>
        <taxon>Chordata</taxon>
        <taxon>Craniata</taxon>
        <taxon>Vertebrata</taxon>
        <taxon>Euteleostomi</taxon>
        <taxon>Actinopterygii</taxon>
        <taxon>Neopterygii</taxon>
        <taxon>Teleostei</taxon>
        <taxon>Anguilliformes</taxon>
        <taxon>Anguillidae</taxon>
        <taxon>Anguilla</taxon>
    </lineage>
</organism>